<keyword evidence="1" id="KW-0472">Membrane</keyword>
<dbReference type="InParanoid" id="A0A6P9A5P4"/>
<dbReference type="OrthoDB" id="10252017at2759"/>
<name>A0A6P9A5P4_THRPL</name>
<proteinExistence type="predicted"/>
<sequence length="180" mass="18693">MNRNEWYTGSGTVAVFISLGHLKAFAGSLGMSRKSKIDFRNSSVRNGFQSESFEVCQGGWYGAGCALRCGQCVGGCDPYTGECLQGCLPGFVGASCQQELVHLVSAPNVSSVTAHSVSGWVRLEGNTAGGGEARHLALQYRVPGGPWTAGPVLPPSSAAFSLDGLPADAVLAPICLMLPL</sequence>
<protein>
    <submittedName>
        <fullName evidence="3">Uncharacterized protein LOC117652035</fullName>
    </submittedName>
</protein>
<feature type="transmembrane region" description="Helical" evidence="1">
    <location>
        <begin position="6"/>
        <end position="26"/>
    </location>
</feature>
<keyword evidence="1" id="KW-1133">Transmembrane helix</keyword>
<keyword evidence="2" id="KW-1185">Reference proteome</keyword>
<reference evidence="3" key="1">
    <citation type="submission" date="2025-08" db="UniProtKB">
        <authorList>
            <consortium name="RefSeq"/>
        </authorList>
    </citation>
    <scope>IDENTIFICATION</scope>
    <source>
        <tissue evidence="3">Total insect</tissue>
    </source>
</reference>
<dbReference type="Gene3D" id="2.170.300.10">
    <property type="entry name" value="Tie2 ligand-binding domain superfamily"/>
    <property type="match status" value="1"/>
</dbReference>
<keyword evidence="1" id="KW-0812">Transmembrane</keyword>
<dbReference type="RefSeq" id="XP_034252559.1">
    <property type="nucleotide sequence ID" value="XM_034396668.1"/>
</dbReference>
<evidence type="ECO:0000313" key="3">
    <source>
        <dbReference type="RefSeq" id="XP_034252559.1"/>
    </source>
</evidence>
<dbReference type="Proteomes" id="UP000515158">
    <property type="component" value="Unplaced"/>
</dbReference>
<accession>A0A6P9A5P4</accession>
<evidence type="ECO:0000313" key="2">
    <source>
        <dbReference type="Proteomes" id="UP000515158"/>
    </source>
</evidence>
<gene>
    <name evidence="3" type="primary">LOC117652035</name>
</gene>
<dbReference type="AlphaFoldDB" id="A0A6P9A5P4"/>
<dbReference type="KEGG" id="tpal:117652035"/>
<dbReference type="GeneID" id="117652035"/>
<organism evidence="3">
    <name type="scientific">Thrips palmi</name>
    <name type="common">Melon thrips</name>
    <dbReference type="NCBI Taxonomy" id="161013"/>
    <lineage>
        <taxon>Eukaryota</taxon>
        <taxon>Metazoa</taxon>
        <taxon>Ecdysozoa</taxon>
        <taxon>Arthropoda</taxon>
        <taxon>Hexapoda</taxon>
        <taxon>Insecta</taxon>
        <taxon>Pterygota</taxon>
        <taxon>Neoptera</taxon>
        <taxon>Paraneoptera</taxon>
        <taxon>Thysanoptera</taxon>
        <taxon>Terebrantia</taxon>
        <taxon>Thripoidea</taxon>
        <taxon>Thripidae</taxon>
        <taxon>Thrips</taxon>
    </lineage>
</organism>
<evidence type="ECO:0000256" key="1">
    <source>
        <dbReference type="SAM" id="Phobius"/>
    </source>
</evidence>